<keyword evidence="10 16" id="KW-0269">Exonuclease</keyword>
<evidence type="ECO:0000256" key="16">
    <source>
        <dbReference type="RuleBase" id="RU365022"/>
    </source>
</evidence>
<evidence type="ECO:0000256" key="8">
    <source>
        <dbReference type="ARBA" id="ARBA00022801"/>
    </source>
</evidence>
<dbReference type="EMBL" id="JACNJN010000202">
    <property type="protein sequence ID" value="MBC8336860.1"/>
    <property type="molecule type" value="Genomic_DNA"/>
</dbReference>
<dbReference type="GO" id="GO:0004527">
    <property type="term" value="F:exonuclease activity"/>
    <property type="evidence" value="ECO:0007669"/>
    <property type="project" value="UniProtKB-KW"/>
</dbReference>
<dbReference type="InterPro" id="IPR038726">
    <property type="entry name" value="PDDEXK_AddAB-type"/>
</dbReference>
<evidence type="ECO:0000256" key="1">
    <source>
        <dbReference type="ARBA" id="ARBA00001966"/>
    </source>
</evidence>
<keyword evidence="13 16" id="KW-0051">Antiviral defense</keyword>
<reference evidence="18 19" key="1">
    <citation type="submission" date="2020-08" db="EMBL/GenBank/DDBJ databases">
        <title>Bridging the membrane lipid divide: bacteria of the FCB group superphylum have the potential to synthesize archaeal ether lipids.</title>
        <authorList>
            <person name="Villanueva L."/>
            <person name="Von Meijenfeldt F.A.B."/>
            <person name="Westbye A.B."/>
            <person name="Yadav S."/>
            <person name="Hopmans E.C."/>
            <person name="Dutilh B.E."/>
            <person name="Sinninghe Damste J.S."/>
        </authorList>
    </citation>
    <scope>NUCLEOTIDE SEQUENCE [LARGE SCALE GENOMIC DNA]</scope>
    <source>
        <strain evidence="18">NIOZ-UU36</strain>
    </source>
</reference>
<dbReference type="GO" id="GO:0046872">
    <property type="term" value="F:metal ion binding"/>
    <property type="evidence" value="ECO:0007669"/>
    <property type="project" value="UniProtKB-KW"/>
</dbReference>
<comment type="cofactor">
    <cofactor evidence="16">
        <name>iron-sulfur cluster</name>
        <dbReference type="ChEBI" id="CHEBI:30408"/>
    </cofactor>
</comment>
<dbReference type="Gene3D" id="3.90.320.10">
    <property type="match status" value="1"/>
</dbReference>
<evidence type="ECO:0000256" key="3">
    <source>
        <dbReference type="ARBA" id="ARBA00012768"/>
    </source>
</evidence>
<keyword evidence="11 16" id="KW-0408">Iron</keyword>
<evidence type="ECO:0000256" key="14">
    <source>
        <dbReference type="ARBA" id="ARBA00023204"/>
    </source>
</evidence>
<keyword evidence="5 16" id="KW-0540">Nuclease</keyword>
<dbReference type="InterPro" id="IPR051827">
    <property type="entry name" value="Cas4_exonuclease"/>
</dbReference>
<protein>
    <recommendedName>
        <fullName evidence="4 16">CRISPR-associated exonuclease Cas4</fullName>
        <ecNumber evidence="3 16">3.1.12.1</ecNumber>
    </recommendedName>
</protein>
<organism evidence="18 19">
    <name type="scientific">Candidatus Desulfolinea nitratireducens</name>
    <dbReference type="NCBI Taxonomy" id="2841698"/>
    <lineage>
        <taxon>Bacteria</taxon>
        <taxon>Bacillati</taxon>
        <taxon>Chloroflexota</taxon>
        <taxon>Anaerolineae</taxon>
        <taxon>Anaerolineales</taxon>
        <taxon>Anaerolineales incertae sedis</taxon>
        <taxon>Candidatus Desulfolinea</taxon>
    </lineage>
</organism>
<comment type="cofactor">
    <cofactor evidence="1">
        <name>[4Fe-4S] cluster</name>
        <dbReference type="ChEBI" id="CHEBI:49883"/>
    </cofactor>
</comment>
<dbReference type="InterPro" id="IPR011604">
    <property type="entry name" value="PDDEXK-like_dom_sf"/>
</dbReference>
<keyword evidence="9" id="KW-0067">ATP-binding</keyword>
<comment type="cofactor">
    <cofactor evidence="16">
        <name>Mg(2+)</name>
        <dbReference type="ChEBI" id="CHEBI:18420"/>
    </cofactor>
    <cofactor evidence="16">
        <name>Mn(2+)</name>
        <dbReference type="ChEBI" id="CHEBI:29035"/>
    </cofactor>
    <text evidence="16">Mg(2+) or Mn(2+) required for ssDNA cleavage activity.</text>
</comment>
<dbReference type="GO" id="GO:0006281">
    <property type="term" value="P:DNA repair"/>
    <property type="evidence" value="ECO:0007669"/>
    <property type="project" value="UniProtKB-KW"/>
</dbReference>
<keyword evidence="6 16" id="KW-0479">Metal-binding</keyword>
<evidence type="ECO:0000256" key="4">
    <source>
        <dbReference type="ARBA" id="ARBA00020049"/>
    </source>
</evidence>
<comment type="function">
    <text evidence="16">CRISPR (clustered regularly interspaced short palindromic repeat) is an adaptive immune system that provides protection against mobile genetic elements (viruses, transposable elements and conjugative plasmids). CRISPR clusters contain sequences complementary to antecedent mobile elements and target invading nucleic acids. CRISPR clusters are transcribed and processed into CRISPR RNA (crRNA).</text>
</comment>
<evidence type="ECO:0000256" key="5">
    <source>
        <dbReference type="ARBA" id="ARBA00022722"/>
    </source>
</evidence>
<dbReference type="GO" id="GO:0051607">
    <property type="term" value="P:defense response to virus"/>
    <property type="evidence" value="ECO:0007669"/>
    <property type="project" value="UniProtKB-KW"/>
</dbReference>
<evidence type="ECO:0000256" key="6">
    <source>
        <dbReference type="ARBA" id="ARBA00022723"/>
    </source>
</evidence>
<dbReference type="GO" id="GO:0051536">
    <property type="term" value="F:iron-sulfur cluster binding"/>
    <property type="evidence" value="ECO:0007669"/>
    <property type="project" value="UniProtKB-KW"/>
</dbReference>
<keyword evidence="9" id="KW-0347">Helicase</keyword>
<dbReference type="PANTHER" id="PTHR36531">
    <property type="entry name" value="CRISPR-ASSOCIATED EXONUCLEASE CAS4"/>
    <property type="match status" value="1"/>
</dbReference>
<evidence type="ECO:0000256" key="9">
    <source>
        <dbReference type="ARBA" id="ARBA00022806"/>
    </source>
</evidence>
<dbReference type="InterPro" id="IPR013343">
    <property type="entry name" value="CRISPR-assoc_prot_Cas4"/>
</dbReference>
<evidence type="ECO:0000313" key="19">
    <source>
        <dbReference type="Proteomes" id="UP000614469"/>
    </source>
</evidence>
<keyword evidence="7" id="KW-0227">DNA damage</keyword>
<accession>A0A8J6NKU6</accession>
<evidence type="ECO:0000256" key="12">
    <source>
        <dbReference type="ARBA" id="ARBA00023014"/>
    </source>
</evidence>
<comment type="caution">
    <text evidence="18">The sequence shown here is derived from an EMBL/GenBank/DDBJ whole genome shotgun (WGS) entry which is preliminary data.</text>
</comment>
<evidence type="ECO:0000256" key="2">
    <source>
        <dbReference type="ARBA" id="ARBA00009189"/>
    </source>
</evidence>
<dbReference type="GO" id="GO:0004386">
    <property type="term" value="F:helicase activity"/>
    <property type="evidence" value="ECO:0007669"/>
    <property type="project" value="UniProtKB-KW"/>
</dbReference>
<keyword evidence="12 16" id="KW-0411">Iron-sulfur</keyword>
<proteinExistence type="inferred from homology"/>
<dbReference type="EC" id="3.1.12.1" evidence="3 16"/>
<feature type="domain" description="PD-(D/E)XK endonuclease-like" evidence="17">
    <location>
        <begin position="42"/>
        <end position="166"/>
    </location>
</feature>
<evidence type="ECO:0000256" key="13">
    <source>
        <dbReference type="ARBA" id="ARBA00023118"/>
    </source>
</evidence>
<keyword evidence="8 16" id="KW-0378">Hydrolase</keyword>
<dbReference type="AlphaFoldDB" id="A0A8J6NKU6"/>
<evidence type="ECO:0000256" key="7">
    <source>
        <dbReference type="ARBA" id="ARBA00022763"/>
    </source>
</evidence>
<evidence type="ECO:0000256" key="11">
    <source>
        <dbReference type="ARBA" id="ARBA00023004"/>
    </source>
</evidence>
<sequence>MIYLSLFLLLLALLLFWQSGRKRRQTGLPGGRVIYTDTKSWGKVEKPLYDSSMRLTGKPDYLVERGGKIIPVEVKSGRAPDAPYDSHIYQLASYCLLVHKTMGKRPPYGIIHYRNRDFAVDYTTALEVALLDILAEMRRDENRSSVDCSHNSASRCRGCGYRKICDQRLA</sequence>
<evidence type="ECO:0000313" key="18">
    <source>
        <dbReference type="EMBL" id="MBC8336860.1"/>
    </source>
</evidence>
<evidence type="ECO:0000259" key="17">
    <source>
        <dbReference type="Pfam" id="PF12705"/>
    </source>
</evidence>
<dbReference type="PANTHER" id="PTHR36531:SF6">
    <property type="entry name" value="DNA REPLICATION ATP-DEPENDENT HELICASE_NUCLEASE DNA2"/>
    <property type="match status" value="1"/>
</dbReference>
<gene>
    <name evidence="18" type="primary">cas4</name>
    <name evidence="18" type="ORF">H8E29_16500</name>
</gene>
<keyword evidence="9" id="KW-0547">Nucleotide-binding</keyword>
<keyword evidence="15 16" id="KW-0464">Manganese</keyword>
<keyword evidence="14" id="KW-0234">DNA repair</keyword>
<comment type="similarity">
    <text evidence="2 16">Belongs to the CRISPR-associated exonuclease Cas4 family.</text>
</comment>
<evidence type="ECO:0000256" key="10">
    <source>
        <dbReference type="ARBA" id="ARBA00022839"/>
    </source>
</evidence>
<dbReference type="Proteomes" id="UP000614469">
    <property type="component" value="Unassembled WGS sequence"/>
</dbReference>
<name>A0A8J6NKU6_9CHLR</name>
<dbReference type="NCBIfam" id="TIGR00372">
    <property type="entry name" value="cas4"/>
    <property type="match status" value="1"/>
</dbReference>
<evidence type="ECO:0000256" key="15">
    <source>
        <dbReference type="ARBA" id="ARBA00023211"/>
    </source>
</evidence>
<dbReference type="Pfam" id="PF12705">
    <property type="entry name" value="PDDEXK_1"/>
    <property type="match status" value="1"/>
</dbReference>